<proteinExistence type="predicted"/>
<feature type="region of interest" description="Disordered" evidence="1">
    <location>
        <begin position="36"/>
        <end position="72"/>
    </location>
</feature>
<reference evidence="2 3" key="1">
    <citation type="submission" date="2020-02" db="EMBL/GenBank/DDBJ databases">
        <title>Comparative genomics of the hypocrealean fungal genus Beauvera.</title>
        <authorList>
            <person name="Showalter D.N."/>
            <person name="Bushley K.E."/>
            <person name="Rehner S.A."/>
        </authorList>
    </citation>
    <scope>NUCLEOTIDE SEQUENCE [LARGE SCALE GENOMIC DNA]</scope>
    <source>
        <strain evidence="2 3">ARSEF4384</strain>
    </source>
</reference>
<gene>
    <name evidence="2" type="ORF">G3M48_000170</name>
</gene>
<organism evidence="2 3">
    <name type="scientific">Beauveria asiatica</name>
    <dbReference type="NCBI Taxonomy" id="1069075"/>
    <lineage>
        <taxon>Eukaryota</taxon>
        <taxon>Fungi</taxon>
        <taxon>Dikarya</taxon>
        <taxon>Ascomycota</taxon>
        <taxon>Pezizomycotina</taxon>
        <taxon>Sordariomycetes</taxon>
        <taxon>Hypocreomycetidae</taxon>
        <taxon>Hypocreales</taxon>
        <taxon>Cordycipitaceae</taxon>
        <taxon>Beauveria</taxon>
    </lineage>
</organism>
<feature type="compositionally biased region" description="Polar residues" evidence="1">
    <location>
        <begin position="165"/>
        <end position="175"/>
    </location>
</feature>
<dbReference type="EMBL" id="JAAHCF010001010">
    <property type="protein sequence ID" value="KAK8141377.1"/>
    <property type="molecule type" value="Genomic_DNA"/>
</dbReference>
<dbReference type="PANTHER" id="PTHR12239:SF41">
    <property type="entry name" value="MEMBRANE ASSOCIATED PROTEIN, PUTATIVE-RELATED"/>
    <property type="match status" value="1"/>
</dbReference>
<feature type="compositionally biased region" description="Low complexity" evidence="1">
    <location>
        <begin position="294"/>
        <end position="316"/>
    </location>
</feature>
<feature type="compositionally biased region" description="Low complexity" evidence="1">
    <location>
        <begin position="561"/>
        <end position="575"/>
    </location>
</feature>
<dbReference type="AlphaFoldDB" id="A0AAW0RGS6"/>
<keyword evidence="3" id="KW-1185">Reference proteome</keyword>
<name>A0AAW0RGS6_9HYPO</name>
<accession>A0AAW0RGS6</accession>
<sequence length="960" mass="107857">MAQEEEIKRLRRALEQEIRVEERRRADEVIDKERRRADEVIDKERRRADEERRRADEERRRADEERRRADEGIDEERRLRKQETRRADEEMRLREQEMRLREQEMRLRVHAEQNSRAMNAALQREREEHNKTTRDQPLEDYLQRVHLLNQHMSRLLPTKPGRTLSEGQPSKSTTHGRTDIIKKYYPLRMCPWTDFPELCQQQFARIQDALGTQRLFPSVSELDGNEKRLLENLPLGFNESEAFLSESRSSFFVYETLERPTQHIINAYLNTTAQETPLYFDGLSAGWKTRYRSDSNASSSSATGQSGDSSSANSESSGGGTRTIIGQQRPKKIQPDCLVLRMEMLSSDGRGGGGCLTPHEEADEGDGENVLRAISRVMVGEHKAFHRVRAIILTQVLNAIAEDFMVRLARKALMKKPVPGVVTDAAGAVIQSTGNIPGFIFFTYALAQTFHYMVTSGLEFGYMAAGESVTFLRVPRDEPTMLLYHTELFPQFCHPPTGADDAANDTTAANIDVNTLAVARLCSLTLLALESPAVGPREISIQLSQLAEFPNLPLSLREESAATSSPTTTTPSSSRESSRRRRRDEAGGDDDDDENSGDNSGRRGRKIAHQPRNPSPLKKQSTAPRQQPSDAANDGYTNDKTAPALQFAYSSQPGRGRYGFPSLPSPFDPISFKPLRPYCTHRCLRSLMQGEDSVDYDCPNVLLHLEATRRIRWPVVAEEVASYRGHHRHPIGPAELTELVQQQLLNNVEQDCECLLGLNGAIGCLFRLTVTGFGYTLVAKGVQSFHANRLYHEAVIYKKLAAQQGVLIPVCLGVVKLRLPYPMTNGKLVTNMLLLSYAGTPLYSPSLRRQLKARRVDVDAESCRTLEELQALGVEDEDETSNGNLTWCESVGRVMKIDFDHVHVWKVQHPTTTNTTTTATTTTIAAANEKKRPADAPPPGGLVWEECRITAGVNVVELAE</sequence>
<feature type="region of interest" description="Disordered" evidence="1">
    <location>
        <begin position="294"/>
        <end position="330"/>
    </location>
</feature>
<feature type="region of interest" description="Disordered" evidence="1">
    <location>
        <begin position="558"/>
        <end position="639"/>
    </location>
</feature>
<evidence type="ECO:0000313" key="3">
    <source>
        <dbReference type="Proteomes" id="UP001397290"/>
    </source>
</evidence>
<dbReference type="Proteomes" id="UP001397290">
    <property type="component" value="Unassembled WGS sequence"/>
</dbReference>
<feature type="compositionally biased region" description="Polar residues" evidence="1">
    <location>
        <begin position="618"/>
        <end position="639"/>
    </location>
</feature>
<protein>
    <submittedName>
        <fullName evidence="2">Uncharacterized protein</fullName>
    </submittedName>
</protein>
<dbReference type="InterPro" id="IPR052293">
    <property type="entry name" value="SRRP"/>
</dbReference>
<evidence type="ECO:0000313" key="2">
    <source>
        <dbReference type="EMBL" id="KAK8141377.1"/>
    </source>
</evidence>
<feature type="region of interest" description="Disordered" evidence="1">
    <location>
        <begin position="155"/>
        <end position="177"/>
    </location>
</feature>
<dbReference type="PANTHER" id="PTHR12239">
    <property type="entry name" value="PROTEIN CBG20215-RELATED"/>
    <property type="match status" value="1"/>
</dbReference>
<feature type="compositionally biased region" description="Acidic residues" evidence="1">
    <location>
        <begin position="587"/>
        <end position="596"/>
    </location>
</feature>
<evidence type="ECO:0000256" key="1">
    <source>
        <dbReference type="SAM" id="MobiDB-lite"/>
    </source>
</evidence>
<comment type="caution">
    <text evidence="2">The sequence shown here is derived from an EMBL/GenBank/DDBJ whole genome shotgun (WGS) entry which is preliminary data.</text>
</comment>